<proteinExistence type="predicted"/>
<protein>
    <recommendedName>
        <fullName evidence="4">Anti-sigma factor NepR domain-containing protein</fullName>
    </recommendedName>
</protein>
<dbReference type="Proteomes" id="UP000001399">
    <property type="component" value="Chromosome"/>
</dbReference>
<dbReference type="EMBL" id="CP002292">
    <property type="protein sequence ID" value="ADP71723.1"/>
    <property type="molecule type" value="Genomic_DNA"/>
</dbReference>
<sequence length="95" mass="10350">MNENDTSEREASAPLPQSPLKADEAGLVVKLTEMPEDKGAADGAGDSEQKPPLDPTYDEARFAAGVVKLYEKLLAEPIPNEMLALINKIEKQERN</sequence>
<dbReference type="AlphaFoldDB" id="E3I658"/>
<gene>
    <name evidence="2" type="ordered locus">Rvan_2508</name>
</gene>
<evidence type="ECO:0000313" key="2">
    <source>
        <dbReference type="EMBL" id="ADP71723.1"/>
    </source>
</evidence>
<feature type="compositionally biased region" description="Basic and acidic residues" evidence="1">
    <location>
        <begin position="1"/>
        <end position="11"/>
    </location>
</feature>
<keyword evidence="3" id="KW-1185">Reference proteome</keyword>
<dbReference type="HOGENOM" id="CLU_2370974_0_0_5"/>
<accession>E3I658</accession>
<dbReference type="KEGG" id="rva:Rvan_2508"/>
<name>E3I658_RHOVT</name>
<feature type="region of interest" description="Disordered" evidence="1">
    <location>
        <begin position="1"/>
        <end position="56"/>
    </location>
</feature>
<evidence type="ECO:0000313" key="3">
    <source>
        <dbReference type="Proteomes" id="UP000001399"/>
    </source>
</evidence>
<organism evidence="2 3">
    <name type="scientific">Rhodomicrobium vannielii (strain ATCC 17100 / DSM 162 / LMG 4299 / NCIMB 10020 / ATH 3.1.1)</name>
    <dbReference type="NCBI Taxonomy" id="648757"/>
    <lineage>
        <taxon>Bacteria</taxon>
        <taxon>Pseudomonadati</taxon>
        <taxon>Pseudomonadota</taxon>
        <taxon>Alphaproteobacteria</taxon>
        <taxon>Hyphomicrobiales</taxon>
        <taxon>Hyphomicrobiaceae</taxon>
        <taxon>Rhodomicrobium</taxon>
    </lineage>
</organism>
<reference evidence="3" key="1">
    <citation type="journal article" date="2011" name="J. Bacteriol.">
        <title>Genome sequences of eight morphologically diverse alphaproteobacteria.</title>
        <authorList>
            <consortium name="US DOE Joint Genome Institute"/>
            <person name="Brown P.J."/>
            <person name="Kysela D.T."/>
            <person name="Buechlein A."/>
            <person name="Hemmerich C."/>
            <person name="Brun Y.V."/>
        </authorList>
    </citation>
    <scope>NUCLEOTIDE SEQUENCE [LARGE SCALE GENOMIC DNA]</scope>
    <source>
        <strain evidence="3">ATCC 17100 / ATH 3.1.1 / DSM 162 / LMG 4299</strain>
    </source>
</reference>
<evidence type="ECO:0008006" key="4">
    <source>
        <dbReference type="Google" id="ProtNLM"/>
    </source>
</evidence>
<evidence type="ECO:0000256" key="1">
    <source>
        <dbReference type="SAM" id="MobiDB-lite"/>
    </source>
</evidence>
<dbReference type="STRING" id="648757.Rvan_2508"/>